<comment type="cofactor">
    <cofactor evidence="1 5">
        <name>thiamine diphosphate</name>
        <dbReference type="ChEBI" id="CHEBI:58937"/>
    </cofactor>
</comment>
<comment type="function">
    <text evidence="2 5">Component of the pyruvate dehydrogenase (PDH) complex, that catalyzes the overall conversion of pyruvate to acetyl-CoA and CO(2).</text>
</comment>
<evidence type="ECO:0000256" key="4">
    <source>
        <dbReference type="ARBA" id="ARBA00051231"/>
    </source>
</evidence>
<feature type="binding site" evidence="6">
    <location>
        <position position="212"/>
    </location>
    <ligand>
        <name>Mg(2+)</name>
        <dbReference type="ChEBI" id="CHEBI:18420"/>
    </ligand>
</feature>
<dbReference type="SUPFAM" id="SSF52922">
    <property type="entry name" value="TK C-terminal domain-like"/>
    <property type="match status" value="1"/>
</dbReference>
<dbReference type="InterPro" id="IPR029061">
    <property type="entry name" value="THDP-binding"/>
</dbReference>
<dbReference type="InterPro" id="IPR009014">
    <property type="entry name" value="Transketo_C/PFOR_II"/>
</dbReference>
<sequence>MDNTNLKNAKPEVLDSIARRAHYLATQMIWQANHRPDKEKGDPKIGGHPAGCASSLHIMGALHLLVKSGFDHIANKPHASPTDHAYNYLLDNLLKSDLSKLSLEEANQAMHGLRKFSNGDEYVFQSYHSAYDPDQHNFFPSGSVGIPPVEAGYMALAYRYAAEHGYDVPKDAHFWAVCGDSEFREGSMYEAVPDFSEREIGNLTWILDYNRQSLDGHRLVNNAILGGTDADRVERTMAANGWEVIQVRHGGKREALFAKKEGEAFKNFLEKELTDYDLQALLLVHDLKLLKDTLAKDYPSLKKFLAATADQDVYEALRDFGGHDMMSLAKAMMKSKESKRKPTIIIAHTLKGWGLKAAAQQGNHSSLPHEDEVEELRAKQGITGNTLYARFDDKSVEGKFLAARGEKIYADIKAQNALKAKNQEFFLTKLAEFGDMPSSLEINTKMTSYPHTQWMLGQLTAKLTRISNTSLNESELKAGQKALTDNEKPFKLPGELFISMAPDVGTSTNLNPAMDGKIFGAQEVQDIEAELGVKDGKLPDLVPGEDVTDRFLRFEIAEGNVMSCVGAFGKMRDIVGVPIIPLMTVYDFFLKRALDQYFYNLYWKSSFICVGTPSGVTLSPEGAQHGWKSDVQIPNQITWEPYFCQELDWIMVDAIRRHVLNDNAGRSGVLLRLVTRGAEQKDFTKYLSKQARFKVGLEGKLSRAEFPVAGAVNEEEVAAMSEAEMFAVVREEVLKGAYFLIDYRGYAGYEPGDNVINIFAMGALVAEAMKASEALLARGIYANVIVVTSSDLLTGIQAHENDYHYLRNELGINADLYLKKAEEISSGDLITVAGRRIPVVSVHDGEAGLLDNLGSIIGVRQECLAVRKHSKCGRPSEIFKYHHLDDASIVEACGKVLSETALEKVMVSEQALGEANQASHKAAHWTDLWPSATHSQKH</sequence>
<dbReference type="PANTHER" id="PTHR43825">
    <property type="entry name" value="PYRUVATE DEHYDROGENASE E1 COMPONENT"/>
    <property type="match status" value="1"/>
</dbReference>
<feature type="binding site" evidence="6">
    <location>
        <position position="180"/>
    </location>
    <ligand>
        <name>Mg(2+)</name>
        <dbReference type="ChEBI" id="CHEBI:18420"/>
    </ligand>
</feature>
<dbReference type="RefSeq" id="WP_088566436.1">
    <property type="nucleotide sequence ID" value="NZ_CP020946.1"/>
</dbReference>
<dbReference type="EC" id="1.2.4.1" evidence="5"/>
<organism evidence="8 9">
    <name type="scientific">Bdellovibrio bacteriovorus</name>
    <dbReference type="NCBI Taxonomy" id="959"/>
    <lineage>
        <taxon>Bacteria</taxon>
        <taxon>Pseudomonadati</taxon>
        <taxon>Bdellovibrionota</taxon>
        <taxon>Bdellovibrionia</taxon>
        <taxon>Bdellovibrionales</taxon>
        <taxon>Pseudobdellovibrionaceae</taxon>
        <taxon>Bdellovibrio</taxon>
    </lineage>
</organism>
<feature type="binding site" evidence="6">
    <location>
        <position position="210"/>
    </location>
    <ligand>
        <name>Mg(2+)</name>
        <dbReference type="ChEBI" id="CHEBI:18420"/>
    </ligand>
</feature>
<dbReference type="InterPro" id="IPR005474">
    <property type="entry name" value="Transketolase_N"/>
</dbReference>
<evidence type="ECO:0000313" key="8">
    <source>
        <dbReference type="EMBL" id="ASD65021.1"/>
    </source>
</evidence>
<evidence type="ECO:0000313" key="9">
    <source>
        <dbReference type="Proteomes" id="UP000197003"/>
    </source>
</evidence>
<evidence type="ECO:0000259" key="7">
    <source>
        <dbReference type="Pfam" id="PF00456"/>
    </source>
</evidence>
<keyword evidence="5" id="KW-0560">Oxidoreductase</keyword>
<keyword evidence="5 8" id="KW-0670">Pyruvate</keyword>
<dbReference type="EMBL" id="CP020946">
    <property type="protein sequence ID" value="ASD65021.1"/>
    <property type="molecule type" value="Genomic_DNA"/>
</dbReference>
<dbReference type="SUPFAM" id="SSF52518">
    <property type="entry name" value="Thiamin diphosphate-binding fold (THDP-binding)"/>
    <property type="match status" value="2"/>
</dbReference>
<evidence type="ECO:0000256" key="1">
    <source>
        <dbReference type="ARBA" id="ARBA00001964"/>
    </source>
</evidence>
<name>A0A1Z3NC53_BDEBC</name>
<keyword evidence="6" id="KW-0479">Metal-binding</keyword>
<dbReference type="OrthoDB" id="9773339at2"/>
<dbReference type="AlphaFoldDB" id="A0A1Z3NC53"/>
<feature type="domain" description="Transketolase N-terminal" evidence="7">
    <location>
        <begin position="315"/>
        <end position="420"/>
    </location>
</feature>
<proteinExistence type="predicted"/>
<accession>A0A1Z3NC53</accession>
<dbReference type="Pfam" id="PF00456">
    <property type="entry name" value="Transketolase_N"/>
    <property type="match status" value="2"/>
</dbReference>
<comment type="cofactor">
    <cofactor evidence="6">
        <name>Mg(2+)</name>
        <dbReference type="ChEBI" id="CHEBI:18420"/>
    </cofactor>
</comment>
<dbReference type="InterPro" id="IPR051157">
    <property type="entry name" value="PDH/Transketolase"/>
</dbReference>
<dbReference type="PANTHER" id="PTHR43825:SF4">
    <property type="entry name" value="PYRUVATE DEHYDROGENASE E1 COMPONENT"/>
    <property type="match status" value="1"/>
</dbReference>
<comment type="catalytic activity">
    <reaction evidence="4 5">
        <text>N(6)-[(R)-lipoyl]-L-lysyl-[protein] + pyruvate + H(+) = N(6)-[(R)-S(8)-acetyldihydrolipoyl]-L-lysyl-[protein] + CO2</text>
        <dbReference type="Rhea" id="RHEA:19189"/>
        <dbReference type="Rhea" id="RHEA-COMP:10474"/>
        <dbReference type="Rhea" id="RHEA-COMP:10478"/>
        <dbReference type="ChEBI" id="CHEBI:15361"/>
        <dbReference type="ChEBI" id="CHEBI:15378"/>
        <dbReference type="ChEBI" id="CHEBI:16526"/>
        <dbReference type="ChEBI" id="CHEBI:83099"/>
        <dbReference type="ChEBI" id="CHEBI:83111"/>
        <dbReference type="EC" id="1.2.4.1"/>
    </reaction>
</comment>
<gene>
    <name evidence="8" type="ORF">B9G79_16325</name>
</gene>
<dbReference type="GO" id="GO:0004739">
    <property type="term" value="F:pyruvate dehydrogenase (acetyl-transferring) activity"/>
    <property type="evidence" value="ECO:0007669"/>
    <property type="project" value="UniProtKB-EC"/>
</dbReference>
<dbReference type="GO" id="GO:0046872">
    <property type="term" value="F:metal ion binding"/>
    <property type="evidence" value="ECO:0007669"/>
    <property type="project" value="UniProtKB-KW"/>
</dbReference>
<dbReference type="Gene3D" id="3.40.50.920">
    <property type="match status" value="1"/>
</dbReference>
<dbReference type="PIRSF" id="PIRSF000156">
    <property type="entry name" value="Pyruvate_dh_E1"/>
    <property type="match status" value="1"/>
</dbReference>
<evidence type="ECO:0000256" key="5">
    <source>
        <dbReference type="PIRNR" id="PIRNR000156"/>
    </source>
</evidence>
<evidence type="ECO:0000256" key="3">
    <source>
        <dbReference type="ARBA" id="ARBA00017172"/>
    </source>
</evidence>
<reference evidence="8 9" key="1">
    <citation type="submission" date="2017-04" db="EMBL/GenBank/DDBJ databases">
        <title>Whole genome sequence of Bdellovibrio bacteriovorus strain SSB218315.</title>
        <authorList>
            <person name="Oyedara O."/>
            <person name="Rodriguez-Perez M.A."/>
        </authorList>
    </citation>
    <scope>NUCLEOTIDE SEQUENCE [LARGE SCALE GENOMIC DNA]</scope>
    <source>
        <strain evidence="8 9">SSB218315</strain>
    </source>
</reference>
<protein>
    <recommendedName>
        <fullName evidence="3 5">Pyruvate dehydrogenase E1 component</fullName>
        <ecNumber evidence="5">1.2.4.1</ecNumber>
    </recommendedName>
</protein>
<feature type="domain" description="Transketolase N-terminal" evidence="7">
    <location>
        <begin position="162"/>
        <end position="254"/>
    </location>
</feature>
<dbReference type="InterPro" id="IPR004660">
    <property type="entry name" value="PDH_E1"/>
</dbReference>
<keyword evidence="6" id="KW-0460">Magnesium</keyword>
<evidence type="ECO:0000256" key="6">
    <source>
        <dbReference type="PIRSR" id="PIRSR000156-1"/>
    </source>
</evidence>
<keyword evidence="5" id="KW-0786">Thiamine pyrophosphate</keyword>
<evidence type="ECO:0000256" key="2">
    <source>
        <dbReference type="ARBA" id="ARBA00003157"/>
    </source>
</evidence>
<dbReference type="Gene3D" id="3.40.50.970">
    <property type="match status" value="2"/>
</dbReference>
<dbReference type="Proteomes" id="UP000197003">
    <property type="component" value="Chromosome"/>
</dbReference>